<gene>
    <name evidence="7" type="ORF">BCV69DRAFT_301397</name>
</gene>
<dbReference type="InterPro" id="IPR015424">
    <property type="entry name" value="PyrdxlP-dep_Trfase"/>
</dbReference>
<dbReference type="InterPro" id="IPR010977">
    <property type="entry name" value="Aromatic_deC"/>
</dbReference>
<dbReference type="PANTHER" id="PTHR11999:SF165">
    <property type="entry name" value="DECARBOXYLASE, PUTATIVE (AFU_ORTHOLOGUE AFUA_2G04980)-RELATED"/>
    <property type="match status" value="1"/>
</dbReference>
<keyword evidence="4" id="KW-0456">Lyase</keyword>
<dbReference type="STRING" id="1684307.A0A316U070"/>
<dbReference type="GO" id="GO:0016740">
    <property type="term" value="F:transferase activity"/>
    <property type="evidence" value="ECO:0007669"/>
    <property type="project" value="UniProtKB-KW"/>
</dbReference>
<keyword evidence="8" id="KW-1185">Reference proteome</keyword>
<dbReference type="GO" id="GO:0030170">
    <property type="term" value="F:pyridoxal phosphate binding"/>
    <property type="evidence" value="ECO:0007669"/>
    <property type="project" value="InterPro"/>
</dbReference>
<dbReference type="Pfam" id="PF00282">
    <property type="entry name" value="Pyridoxal_deC"/>
    <property type="match status" value="1"/>
</dbReference>
<evidence type="ECO:0000256" key="6">
    <source>
        <dbReference type="SAM" id="MobiDB-lite"/>
    </source>
</evidence>
<protein>
    <submittedName>
        <fullName evidence="7">PLP-dependent transferase</fullName>
    </submittedName>
</protein>
<dbReference type="InterPro" id="IPR015422">
    <property type="entry name" value="PyrdxlP-dep_Trfase_small"/>
</dbReference>
<feature type="compositionally biased region" description="Acidic residues" evidence="6">
    <location>
        <begin position="604"/>
        <end position="614"/>
    </location>
</feature>
<dbReference type="RefSeq" id="XP_025345418.1">
    <property type="nucleotide sequence ID" value="XM_025494555.1"/>
</dbReference>
<dbReference type="EMBL" id="KZ819337">
    <property type="protein sequence ID" value="PWN18258.1"/>
    <property type="molecule type" value="Genomic_DNA"/>
</dbReference>
<evidence type="ECO:0000256" key="4">
    <source>
        <dbReference type="ARBA" id="ARBA00023239"/>
    </source>
</evidence>
<feature type="modified residue" description="N6-(pyridoxal phosphate)lysine" evidence="5">
    <location>
        <position position="339"/>
    </location>
</feature>
<dbReference type="GO" id="GO:0019752">
    <property type="term" value="P:carboxylic acid metabolic process"/>
    <property type="evidence" value="ECO:0007669"/>
    <property type="project" value="InterPro"/>
</dbReference>
<evidence type="ECO:0000256" key="3">
    <source>
        <dbReference type="ARBA" id="ARBA00022898"/>
    </source>
</evidence>
<dbReference type="InterPro" id="IPR015421">
    <property type="entry name" value="PyrdxlP-dep_Trfase_major"/>
</dbReference>
<dbReference type="Gene3D" id="3.40.640.10">
    <property type="entry name" value="Type I PLP-dependent aspartate aminotransferase-like (Major domain)"/>
    <property type="match status" value="1"/>
</dbReference>
<feature type="compositionally biased region" description="Low complexity" evidence="6">
    <location>
        <begin position="477"/>
        <end position="500"/>
    </location>
</feature>
<dbReference type="OrthoDB" id="2161780at2759"/>
<comment type="similarity">
    <text evidence="2">Belongs to the group II decarboxylase family.</text>
</comment>
<evidence type="ECO:0000256" key="5">
    <source>
        <dbReference type="PIRSR" id="PIRSR602129-50"/>
    </source>
</evidence>
<dbReference type="AlphaFoldDB" id="A0A316U070"/>
<dbReference type="Gene3D" id="3.90.1150.10">
    <property type="entry name" value="Aspartate Aminotransferase, domain 1"/>
    <property type="match status" value="1"/>
</dbReference>
<dbReference type="GO" id="GO:0005737">
    <property type="term" value="C:cytoplasm"/>
    <property type="evidence" value="ECO:0007669"/>
    <property type="project" value="TreeGrafter"/>
</dbReference>
<keyword evidence="7" id="KW-0808">Transferase</keyword>
<evidence type="ECO:0000313" key="8">
    <source>
        <dbReference type="Proteomes" id="UP000245942"/>
    </source>
</evidence>
<feature type="region of interest" description="Disordered" evidence="6">
    <location>
        <begin position="594"/>
        <end position="614"/>
    </location>
</feature>
<dbReference type="PANTHER" id="PTHR11999">
    <property type="entry name" value="GROUP II PYRIDOXAL-5-PHOSPHATE DECARBOXYLASE"/>
    <property type="match status" value="1"/>
</dbReference>
<dbReference type="SUPFAM" id="SSF53383">
    <property type="entry name" value="PLP-dependent transferases"/>
    <property type="match status" value="1"/>
</dbReference>
<name>A0A316U070_9BASI</name>
<comment type="cofactor">
    <cofactor evidence="1 5">
        <name>pyridoxal 5'-phosphate</name>
        <dbReference type="ChEBI" id="CHEBI:597326"/>
    </cofactor>
</comment>
<dbReference type="InterPro" id="IPR002129">
    <property type="entry name" value="PyrdxlP-dep_de-COase"/>
</dbReference>
<organism evidence="7 8">
    <name type="scientific">Pseudomicrostroma glucosiphilum</name>
    <dbReference type="NCBI Taxonomy" id="1684307"/>
    <lineage>
        <taxon>Eukaryota</taxon>
        <taxon>Fungi</taxon>
        <taxon>Dikarya</taxon>
        <taxon>Basidiomycota</taxon>
        <taxon>Ustilaginomycotina</taxon>
        <taxon>Exobasidiomycetes</taxon>
        <taxon>Microstromatales</taxon>
        <taxon>Microstromatales incertae sedis</taxon>
        <taxon>Pseudomicrostroma</taxon>
    </lineage>
</organism>
<feature type="region of interest" description="Disordered" evidence="6">
    <location>
        <begin position="474"/>
        <end position="501"/>
    </location>
</feature>
<dbReference type="GeneID" id="37016289"/>
<proteinExistence type="inferred from homology"/>
<keyword evidence="3 5" id="KW-0663">Pyridoxal phosphate</keyword>
<sequence length="614" mass="66323">MTDHVSPEHFAATLERLRDLAASRHAGVLELPTIASPDDLQQGIDTLPTSLPSTGWGFGKTSGFLLKEVTSVLAPGHNGTRYFGFVTGGVTPIATIADILTTLYDPNVQVHLPKETLATLIEAHTVNLLCQLLSLPTSRFTGTITTGATASNLLGLACGREATLKKAMARRGFPDWSMAEDGIGADAEDDDEAPAPPPVNVYVATPHASIKKVAGILGIGRKRVIDVGQKAHGSSSDLLENEDIRASMSIVEFDLVHLEVSLRESYYKKQGAIVVVGLGEVNTGALSAQIPAIRAVCDRYEAWLHIDAAFSAFCCLLEGFEWISEHLAMADSICSDGHKQLNVPYDAGLFFIRKKEVGEYRIDSLLEDVCGLGQAGAPAYLATGGPEENLEDIALDIAKRREYAASLPSPLFRNLENSKRFRALPLYATLLSEGRQGIKSMVERNVAFARSLEAWMRSDEGSRLYQVLTPPCEPLAEPESSSTTSPQPAASASTKASPQAWHGPWSTTILLFRPHPLTCPIPSFRSHLTGADACISALKATRAIYVSPTRWCGVGAIRLAVSNWRTGMEDAEGRVVQDVRESRDWEVTVQALKSVMEGEGKDEQEQDDEMVGSG</sequence>
<reference evidence="7 8" key="1">
    <citation type="journal article" date="2018" name="Mol. Biol. Evol.">
        <title>Broad Genomic Sampling Reveals a Smut Pathogenic Ancestry of the Fungal Clade Ustilaginomycotina.</title>
        <authorList>
            <person name="Kijpornyongpan T."/>
            <person name="Mondo S.J."/>
            <person name="Barry K."/>
            <person name="Sandor L."/>
            <person name="Lee J."/>
            <person name="Lipzen A."/>
            <person name="Pangilinan J."/>
            <person name="LaButti K."/>
            <person name="Hainaut M."/>
            <person name="Henrissat B."/>
            <person name="Grigoriev I.V."/>
            <person name="Spatafora J.W."/>
            <person name="Aime M.C."/>
        </authorList>
    </citation>
    <scope>NUCLEOTIDE SEQUENCE [LARGE SCALE GENOMIC DNA]</scope>
    <source>
        <strain evidence="7 8">MCA 4718</strain>
    </source>
</reference>
<accession>A0A316U070</accession>
<dbReference type="GO" id="GO:0016831">
    <property type="term" value="F:carboxy-lyase activity"/>
    <property type="evidence" value="ECO:0007669"/>
    <property type="project" value="TreeGrafter"/>
</dbReference>
<evidence type="ECO:0000313" key="7">
    <source>
        <dbReference type="EMBL" id="PWN18258.1"/>
    </source>
</evidence>
<evidence type="ECO:0000256" key="1">
    <source>
        <dbReference type="ARBA" id="ARBA00001933"/>
    </source>
</evidence>
<dbReference type="Proteomes" id="UP000245942">
    <property type="component" value="Unassembled WGS sequence"/>
</dbReference>
<evidence type="ECO:0000256" key="2">
    <source>
        <dbReference type="ARBA" id="ARBA00009533"/>
    </source>
</evidence>